<dbReference type="OrthoDB" id="1100079at2"/>
<dbReference type="PROSITE" id="PS51257">
    <property type="entry name" value="PROKAR_LIPOPROTEIN"/>
    <property type="match status" value="1"/>
</dbReference>
<dbReference type="AlphaFoldDB" id="A0A1H2TIJ8"/>
<evidence type="ECO:0000256" key="5">
    <source>
        <dbReference type="ARBA" id="ARBA00023237"/>
    </source>
</evidence>
<keyword evidence="3 6" id="KW-0732">Signal</keyword>
<sequence>MKKKIYIGLLAVSMALTACQKDFLETKPSETLSGAEPQEKLNGLYVMLAKPRSANTRPGQDYPRAEDFGQKSYDIYMDMLSGDMAFSQSYYGWFSNVANLQATQDFSAAENYTPWRYYYKVVYTVNDLLAQVGTPKNDDEKYIVAQAHALRGYAYFYLLQLFTTEYDPNALSIPLYTEANKVGKGKARQSEVYSLIVSDLTKAVADLNGFTRSNKGMIDKYVAEGLLAYVYGAMGNNDEMTRLALDIVEHSGYPLTTRKETYYDAATKQGGGFNDLNTPSWMWGLDILAENNITEVSWWSQVDIFTYGYADADEIKAIDDRLYGQIRANDLRKKQFDDNDVDPDPSLNNRHRPVNKFFAPGRTRKGQMVVTTDYLYMRVDEFYLLAAEGLAKQGNEDRAKELYKELLTLRYPEATAAADVAYVDSLTDTALLDDIYLNTRIELWGEGKSYLSLKRNKRSVTRGNNHIQYNGETFQYNDPKITLLIPEDEVNNNPNIR</sequence>
<evidence type="ECO:0000256" key="1">
    <source>
        <dbReference type="ARBA" id="ARBA00004442"/>
    </source>
</evidence>
<dbReference type="Pfam" id="PF14322">
    <property type="entry name" value="SusD-like_3"/>
    <property type="match status" value="1"/>
</dbReference>
<organism evidence="9 10">
    <name type="scientific">Capnocytophaga granulosa</name>
    <dbReference type="NCBI Taxonomy" id="45242"/>
    <lineage>
        <taxon>Bacteria</taxon>
        <taxon>Pseudomonadati</taxon>
        <taxon>Bacteroidota</taxon>
        <taxon>Flavobacteriia</taxon>
        <taxon>Flavobacteriales</taxon>
        <taxon>Flavobacteriaceae</taxon>
        <taxon>Capnocytophaga</taxon>
    </lineage>
</organism>
<proteinExistence type="inferred from homology"/>
<gene>
    <name evidence="9" type="ORF">SAMN05444420_102211</name>
</gene>
<dbReference type="Proteomes" id="UP000182771">
    <property type="component" value="Unassembled WGS sequence"/>
</dbReference>
<dbReference type="Gene3D" id="1.25.40.390">
    <property type="match status" value="1"/>
</dbReference>
<comment type="caution">
    <text evidence="9">The sequence shown here is derived from an EMBL/GenBank/DDBJ whole genome shotgun (WGS) entry which is preliminary data.</text>
</comment>
<dbReference type="InterPro" id="IPR011990">
    <property type="entry name" value="TPR-like_helical_dom_sf"/>
</dbReference>
<keyword evidence="5" id="KW-0998">Cell outer membrane</keyword>
<evidence type="ECO:0000256" key="6">
    <source>
        <dbReference type="SAM" id="SignalP"/>
    </source>
</evidence>
<comment type="similarity">
    <text evidence="2">Belongs to the SusD family.</text>
</comment>
<evidence type="ECO:0000259" key="8">
    <source>
        <dbReference type="Pfam" id="PF14322"/>
    </source>
</evidence>
<dbReference type="Pfam" id="PF07980">
    <property type="entry name" value="SusD_RagB"/>
    <property type="match status" value="1"/>
</dbReference>
<dbReference type="EMBL" id="FNND01000002">
    <property type="protein sequence ID" value="SDW43773.1"/>
    <property type="molecule type" value="Genomic_DNA"/>
</dbReference>
<dbReference type="GO" id="GO:0009279">
    <property type="term" value="C:cell outer membrane"/>
    <property type="evidence" value="ECO:0007669"/>
    <property type="project" value="UniProtKB-SubCell"/>
</dbReference>
<feature type="chain" id="PRO_5028944693" evidence="6">
    <location>
        <begin position="21"/>
        <end position="497"/>
    </location>
</feature>
<reference evidence="9 10" key="1">
    <citation type="submission" date="2016-10" db="EMBL/GenBank/DDBJ databases">
        <authorList>
            <person name="Varghese N."/>
            <person name="Submissions S."/>
        </authorList>
    </citation>
    <scope>NUCLEOTIDE SEQUENCE [LARGE SCALE GENOMIC DNA]</scope>
    <source>
        <strain evidence="9 10">DSM 11449</strain>
    </source>
</reference>
<feature type="domain" description="SusD-like N-terminal" evidence="8">
    <location>
        <begin position="22"/>
        <end position="205"/>
    </location>
</feature>
<dbReference type="InterPro" id="IPR012944">
    <property type="entry name" value="SusD_RagB_dom"/>
</dbReference>
<evidence type="ECO:0000256" key="4">
    <source>
        <dbReference type="ARBA" id="ARBA00023136"/>
    </source>
</evidence>
<evidence type="ECO:0000313" key="10">
    <source>
        <dbReference type="Proteomes" id="UP000182771"/>
    </source>
</evidence>
<accession>A0A1H2TIJ8</accession>
<protein>
    <submittedName>
        <fullName evidence="9">SusD family protein</fullName>
    </submittedName>
</protein>
<dbReference type="SUPFAM" id="SSF48452">
    <property type="entry name" value="TPR-like"/>
    <property type="match status" value="1"/>
</dbReference>
<dbReference type="GeneID" id="85016304"/>
<comment type="subcellular location">
    <subcellularLocation>
        <location evidence="1">Cell outer membrane</location>
    </subcellularLocation>
</comment>
<keyword evidence="4" id="KW-0472">Membrane</keyword>
<evidence type="ECO:0000259" key="7">
    <source>
        <dbReference type="Pfam" id="PF07980"/>
    </source>
</evidence>
<dbReference type="InterPro" id="IPR033985">
    <property type="entry name" value="SusD-like_N"/>
</dbReference>
<name>A0A1H2TIJ8_9FLAO</name>
<feature type="domain" description="RagB/SusD" evidence="7">
    <location>
        <begin position="342"/>
        <end position="492"/>
    </location>
</feature>
<feature type="signal peptide" evidence="6">
    <location>
        <begin position="1"/>
        <end position="20"/>
    </location>
</feature>
<evidence type="ECO:0000313" key="9">
    <source>
        <dbReference type="EMBL" id="SDW43773.1"/>
    </source>
</evidence>
<evidence type="ECO:0000256" key="3">
    <source>
        <dbReference type="ARBA" id="ARBA00022729"/>
    </source>
</evidence>
<keyword evidence="10" id="KW-1185">Reference proteome</keyword>
<dbReference type="RefSeq" id="WP_016420199.1">
    <property type="nucleotide sequence ID" value="NZ_FNND01000002.1"/>
</dbReference>
<evidence type="ECO:0000256" key="2">
    <source>
        <dbReference type="ARBA" id="ARBA00006275"/>
    </source>
</evidence>